<feature type="domain" description="Ribonucleotide reductase large subunit C-terminal" evidence="2">
    <location>
        <begin position="423"/>
        <end position="573"/>
    </location>
</feature>
<gene>
    <name evidence="3" type="ORF">SAMN05421766_10944</name>
</gene>
<dbReference type="PRINTS" id="PR01183">
    <property type="entry name" value="RIBORDTASEM1"/>
</dbReference>
<dbReference type="PANTHER" id="PTHR11573">
    <property type="entry name" value="RIBONUCLEOSIDE-DIPHOSPHATE REDUCTASE LARGE CHAIN"/>
    <property type="match status" value="1"/>
</dbReference>
<proteinExistence type="inferred from homology"/>
<sequence length="594" mass="67640">MNELNTTQQDKTTTSEGDQLILARKQALRDHKKESDTGFEWLTEHSRNFLNSGYLTEGVTPEQRIREIADRAEKLLQMPGFSDKFYAYMSEGFFSLASPVWSNFGKERGLPISCFGSHVDDDMGNILFTQSEVGMMSKLGGGTSGYFGKIRHRGAEVKNNGQASGAVHIMQLFESMVDVVSQGSIRRGRFSPYLPIEHPDIMEFLEIGTEGNPIQELTHGVTVTNAWMQEMIDGDVEKRSIWAKVLQRRGEMGYPYIFFSDNANNGASDVYRDKDLPIYASNLCTEIMLPSNDNWSFVCVLSSLNVLHYEKWKDTDAVETMVFFLDAVITEFIEKLERYRDSDSREDRQTFLFMERAYNFAKDNRALGLGVLGWHSLLQSKRLAFNSQEAYNLNSEIFKKIKEKSYQASEALADKFGEPAILKGYGRRNATLNAIAPTTSSAFILGQVSQGIEPIWSNIYVKDIAKVKTTIKNPFLLELLEEKGMNTTEIWRSIRERDGSVQHLDFLSEEEKDVFKTYSEIDQLDIIYQAANRQNHIDQGQSVNIIVHPDMPVKEINKIHVTAWKLGLKSLYYQHSMNAAQKFKQKKECASCEA</sequence>
<reference evidence="3 4" key="1">
    <citation type="submission" date="2017-01" db="EMBL/GenBank/DDBJ databases">
        <authorList>
            <person name="Varghese N."/>
            <person name="Submissions S."/>
        </authorList>
    </citation>
    <scope>NUCLEOTIDE SEQUENCE [LARGE SCALE GENOMIC DNA]</scope>
    <source>
        <strain evidence="3 4">DSM 2061</strain>
    </source>
</reference>
<feature type="domain" description="Ribonucleotide reductase large subunit C-terminal" evidence="2">
    <location>
        <begin position="235"/>
        <end position="417"/>
    </location>
</feature>
<dbReference type="InterPro" id="IPR000788">
    <property type="entry name" value="RNR_lg_C"/>
</dbReference>
<dbReference type="Gene3D" id="3.20.70.20">
    <property type="match status" value="1"/>
</dbReference>
<comment type="similarity">
    <text evidence="1">Belongs to the ribonucleoside diphosphate reductase large chain family.</text>
</comment>
<evidence type="ECO:0000313" key="3">
    <source>
        <dbReference type="EMBL" id="SIT08592.1"/>
    </source>
</evidence>
<evidence type="ECO:0000313" key="4">
    <source>
        <dbReference type="Proteomes" id="UP000185728"/>
    </source>
</evidence>
<dbReference type="EMBL" id="FTOB01000009">
    <property type="protein sequence ID" value="SIT08592.1"/>
    <property type="molecule type" value="Genomic_DNA"/>
</dbReference>
<keyword evidence="4" id="KW-1185">Reference proteome</keyword>
<comment type="caution">
    <text evidence="3">The sequence shown here is derived from an EMBL/GenBank/DDBJ whole genome shotgun (WGS) entry which is preliminary data.</text>
</comment>
<evidence type="ECO:0000259" key="2">
    <source>
        <dbReference type="Pfam" id="PF02867"/>
    </source>
</evidence>
<organism evidence="3 4">
    <name type="scientific">Zobellia uliginosa</name>
    <dbReference type="NCBI Taxonomy" id="143224"/>
    <lineage>
        <taxon>Bacteria</taxon>
        <taxon>Pseudomonadati</taxon>
        <taxon>Bacteroidota</taxon>
        <taxon>Flavobacteriia</taxon>
        <taxon>Flavobacteriales</taxon>
        <taxon>Flavobacteriaceae</taxon>
        <taxon>Zobellia</taxon>
    </lineage>
</organism>
<dbReference type="NCBIfam" id="TIGR02510">
    <property type="entry name" value="NrdE-prime"/>
    <property type="match status" value="1"/>
</dbReference>
<protein>
    <submittedName>
        <fullName evidence="3">Ribonucleoside-diphosphate reductase alpha chain</fullName>
    </submittedName>
</protein>
<dbReference type="Pfam" id="PF02867">
    <property type="entry name" value="Ribonuc_red_lgC"/>
    <property type="match status" value="3"/>
</dbReference>
<dbReference type="SUPFAM" id="SSF51998">
    <property type="entry name" value="PFL-like glycyl radical enzymes"/>
    <property type="match status" value="1"/>
</dbReference>
<dbReference type="InterPro" id="IPR013350">
    <property type="entry name" value="RNR_alpha"/>
</dbReference>
<accession>A0ABY1L3C5</accession>
<dbReference type="NCBIfam" id="NF006577">
    <property type="entry name" value="PRK09102.1"/>
    <property type="match status" value="1"/>
</dbReference>
<dbReference type="RefSeq" id="WP_076456966.1">
    <property type="nucleotide sequence ID" value="NZ_FTOB01000009.1"/>
</dbReference>
<feature type="domain" description="Ribonucleotide reductase large subunit C-terminal" evidence="2">
    <location>
        <begin position="113"/>
        <end position="231"/>
    </location>
</feature>
<evidence type="ECO:0000256" key="1">
    <source>
        <dbReference type="ARBA" id="ARBA00010406"/>
    </source>
</evidence>
<dbReference type="Proteomes" id="UP000185728">
    <property type="component" value="Unassembled WGS sequence"/>
</dbReference>
<name>A0ABY1L3C5_9FLAO</name>
<dbReference type="InterPro" id="IPR039718">
    <property type="entry name" value="Rrm1"/>
</dbReference>
<dbReference type="PANTHER" id="PTHR11573:SF6">
    <property type="entry name" value="RIBONUCLEOSIDE-DIPHOSPHATE REDUCTASE LARGE SUBUNIT"/>
    <property type="match status" value="1"/>
</dbReference>